<evidence type="ECO:0000313" key="20">
    <source>
        <dbReference type="Proteomes" id="UP001152795"/>
    </source>
</evidence>
<dbReference type="Pfam" id="PF11411">
    <property type="entry name" value="DNA_ligase_IV"/>
    <property type="match status" value="1"/>
</dbReference>
<dbReference type="GO" id="GO:0003910">
    <property type="term" value="F:DNA ligase (ATP) activity"/>
    <property type="evidence" value="ECO:0007669"/>
    <property type="project" value="UniProtKB-EC"/>
</dbReference>
<dbReference type="InterPro" id="IPR036420">
    <property type="entry name" value="BRCT_dom_sf"/>
</dbReference>
<dbReference type="GO" id="GO:0006303">
    <property type="term" value="P:double-strand break repair via nonhomologous end joining"/>
    <property type="evidence" value="ECO:0007669"/>
    <property type="project" value="TreeGrafter"/>
</dbReference>
<dbReference type="InterPro" id="IPR029710">
    <property type="entry name" value="LIG4"/>
</dbReference>
<evidence type="ECO:0000256" key="9">
    <source>
        <dbReference type="ARBA" id="ARBA00022741"/>
    </source>
</evidence>
<dbReference type="EMBL" id="CACRXK020001127">
    <property type="protein sequence ID" value="CAB3987149.1"/>
    <property type="molecule type" value="Genomic_DNA"/>
</dbReference>
<dbReference type="GO" id="GO:0032807">
    <property type="term" value="C:DNA ligase IV complex"/>
    <property type="evidence" value="ECO:0007669"/>
    <property type="project" value="TreeGrafter"/>
</dbReference>
<dbReference type="AlphaFoldDB" id="A0A6S7GCV9"/>
<dbReference type="SMART" id="SM00292">
    <property type="entry name" value="BRCT"/>
    <property type="match status" value="2"/>
</dbReference>
<evidence type="ECO:0000256" key="16">
    <source>
        <dbReference type="ARBA" id="ARBA00030676"/>
    </source>
</evidence>
<dbReference type="InterPro" id="IPR012309">
    <property type="entry name" value="DNA_ligase_ATP-dep_C"/>
</dbReference>
<keyword evidence="11" id="KW-0067">ATP-binding</keyword>
<keyword evidence="20" id="KW-1185">Reference proteome</keyword>
<comment type="catalytic activity">
    <reaction evidence="18">
        <text>ATP + (deoxyribonucleotide)n-3'-hydroxyl + 5'-phospho-(deoxyribonucleotide)m = (deoxyribonucleotide)n+m + AMP + diphosphate.</text>
        <dbReference type="EC" id="6.5.1.1"/>
    </reaction>
</comment>
<gene>
    <name evidence="19" type="ORF">PACLA_8A033289</name>
</gene>
<comment type="caution">
    <text evidence="19">The sequence shown here is derived from an EMBL/GenBank/DDBJ whole genome shotgun (WGS) entry which is preliminary data.</text>
</comment>
<keyword evidence="15" id="KW-0539">Nucleus</keyword>
<dbReference type="GO" id="GO:0006297">
    <property type="term" value="P:nucleotide-excision repair, DNA gap filling"/>
    <property type="evidence" value="ECO:0007669"/>
    <property type="project" value="TreeGrafter"/>
</dbReference>
<dbReference type="FunFam" id="3.40.50.10190:FF:000027">
    <property type="entry name" value="DNA ligase"/>
    <property type="match status" value="1"/>
</dbReference>
<dbReference type="CDD" id="cd17722">
    <property type="entry name" value="BRCT_DNA_ligase_IV_rpt1"/>
    <property type="match status" value="1"/>
</dbReference>
<dbReference type="GO" id="GO:0046872">
    <property type="term" value="F:metal ion binding"/>
    <property type="evidence" value="ECO:0007669"/>
    <property type="project" value="UniProtKB-KW"/>
</dbReference>
<protein>
    <recommendedName>
        <fullName evidence="5">DNA ligase 4</fullName>
        <ecNumber evidence="4">6.5.1.1</ecNumber>
    </recommendedName>
    <alternativeName>
        <fullName evidence="17">DNA ligase IV</fullName>
    </alternativeName>
    <alternativeName>
        <fullName evidence="16">Polydeoxyribonucleotide synthase [ATP] 4</fullName>
    </alternativeName>
</protein>
<dbReference type="EC" id="6.5.1.1" evidence="4"/>
<dbReference type="Gene3D" id="2.40.50.140">
    <property type="entry name" value="Nucleic acid-binding proteins"/>
    <property type="match status" value="1"/>
</dbReference>
<dbReference type="Pfam" id="PF16589">
    <property type="entry name" value="BRCT_2"/>
    <property type="match status" value="1"/>
</dbReference>
<evidence type="ECO:0000256" key="12">
    <source>
        <dbReference type="ARBA" id="ARBA00022842"/>
    </source>
</evidence>
<dbReference type="PROSITE" id="PS50160">
    <property type="entry name" value="DNA_LIGASE_A3"/>
    <property type="match status" value="1"/>
</dbReference>
<keyword evidence="8" id="KW-0677">Repeat</keyword>
<dbReference type="Proteomes" id="UP001152795">
    <property type="component" value="Unassembled WGS sequence"/>
</dbReference>
<dbReference type="InterPro" id="IPR021536">
    <property type="entry name" value="DNA_ligase_IV_dom"/>
</dbReference>
<evidence type="ECO:0000256" key="4">
    <source>
        <dbReference type="ARBA" id="ARBA00012727"/>
    </source>
</evidence>
<dbReference type="PANTHER" id="PTHR45997">
    <property type="entry name" value="DNA LIGASE 4"/>
    <property type="match status" value="1"/>
</dbReference>
<dbReference type="Gene3D" id="3.30.470.30">
    <property type="entry name" value="DNA ligase/mRNA capping enzyme"/>
    <property type="match status" value="1"/>
</dbReference>
<dbReference type="GO" id="GO:0006310">
    <property type="term" value="P:DNA recombination"/>
    <property type="evidence" value="ECO:0007669"/>
    <property type="project" value="UniProtKB-KW"/>
</dbReference>
<evidence type="ECO:0000256" key="15">
    <source>
        <dbReference type="ARBA" id="ARBA00023242"/>
    </source>
</evidence>
<evidence type="ECO:0000256" key="11">
    <source>
        <dbReference type="ARBA" id="ARBA00022840"/>
    </source>
</evidence>
<evidence type="ECO:0000256" key="18">
    <source>
        <dbReference type="ARBA" id="ARBA00034003"/>
    </source>
</evidence>
<accession>A0A6S7GCV9</accession>
<comment type="similarity">
    <text evidence="3">Belongs to the ATP-dependent DNA ligase family.</text>
</comment>
<dbReference type="FunFam" id="2.40.50.140:FF:000150">
    <property type="entry name" value="DNA ligase"/>
    <property type="match status" value="1"/>
</dbReference>
<dbReference type="OrthoDB" id="151490at2759"/>
<evidence type="ECO:0000313" key="19">
    <source>
        <dbReference type="EMBL" id="CAB3987149.1"/>
    </source>
</evidence>
<keyword evidence="10" id="KW-0227">DNA damage</keyword>
<evidence type="ECO:0000256" key="6">
    <source>
        <dbReference type="ARBA" id="ARBA00022598"/>
    </source>
</evidence>
<dbReference type="InterPro" id="IPR001357">
    <property type="entry name" value="BRCT_dom"/>
</dbReference>
<evidence type="ECO:0000256" key="14">
    <source>
        <dbReference type="ARBA" id="ARBA00023204"/>
    </source>
</evidence>
<dbReference type="GO" id="GO:0005958">
    <property type="term" value="C:DNA-dependent protein kinase-DNA ligase 4 complex"/>
    <property type="evidence" value="ECO:0007669"/>
    <property type="project" value="TreeGrafter"/>
</dbReference>
<reference evidence="19" key="1">
    <citation type="submission" date="2020-04" db="EMBL/GenBank/DDBJ databases">
        <authorList>
            <person name="Alioto T."/>
            <person name="Alioto T."/>
            <person name="Gomez Garrido J."/>
        </authorList>
    </citation>
    <scope>NUCLEOTIDE SEQUENCE</scope>
    <source>
        <strain evidence="19">A484AB</strain>
    </source>
</reference>
<keyword evidence="7" id="KW-0479">Metal-binding</keyword>
<evidence type="ECO:0000256" key="2">
    <source>
        <dbReference type="ARBA" id="ARBA00004123"/>
    </source>
</evidence>
<dbReference type="GO" id="GO:0005524">
    <property type="term" value="F:ATP binding"/>
    <property type="evidence" value="ECO:0007669"/>
    <property type="project" value="UniProtKB-KW"/>
</dbReference>
<evidence type="ECO:0000256" key="10">
    <source>
        <dbReference type="ARBA" id="ARBA00022763"/>
    </source>
</evidence>
<evidence type="ECO:0000256" key="3">
    <source>
        <dbReference type="ARBA" id="ARBA00007572"/>
    </source>
</evidence>
<comment type="cofactor">
    <cofactor evidence="1">
        <name>Mg(2+)</name>
        <dbReference type="ChEBI" id="CHEBI:18420"/>
    </cofactor>
</comment>
<comment type="subcellular location">
    <subcellularLocation>
        <location evidence="2">Nucleus</location>
    </subcellularLocation>
</comment>
<dbReference type="SUPFAM" id="SSF52113">
    <property type="entry name" value="BRCT domain"/>
    <property type="match status" value="2"/>
</dbReference>
<dbReference type="InterPro" id="IPR012340">
    <property type="entry name" value="NA-bd_OB-fold"/>
</dbReference>
<evidence type="ECO:0000256" key="7">
    <source>
        <dbReference type="ARBA" id="ARBA00022723"/>
    </source>
</evidence>
<name>A0A6S7GCV9_PARCT</name>
<evidence type="ECO:0000256" key="5">
    <source>
        <dbReference type="ARBA" id="ARBA00022073"/>
    </source>
</evidence>
<keyword evidence="13" id="KW-0233">DNA recombination</keyword>
<keyword evidence="14" id="KW-0234">DNA repair</keyword>
<proteinExistence type="inferred from homology"/>
<keyword evidence="6 19" id="KW-0436">Ligase</keyword>
<sequence>MWFVYNSLKRVFTPVPGRIQLVESQQGENRQDVIKALNEAVDKYEEGLVIKSPLSIYQPNVRNGSGWLKIKPEYVDGLTDELDVIILGGYFGSGARGGMVSHFLCGVAAPPSSPGEKPSKFYSFCKVGSGYSINELKELCRQLHPHWRKFDINKPPSIIELPHGYKEKPDVWIEPSKSKIVQIKAAEIVPSDNYKAGQTLRFPRLEKIRDDKSWYECLDLNELERLRSIAKGKLSYQHTSTSYEPAPKKRKRVVTRVEKPLTVAKHFAAADASTVEKKSKIFEGKEFYIVNGPPECGKVQIEKNVMENGGSIVQNPGKETFCVIAHKANVRVQNIIKQATCDVVHAFWLLECLESNKLLPWLPSHMMYMSPKTKDRFALDYDANGDSYTKDLDAESLKQIFERIDEKQNVVKLTKSEIAQVESRYFPNSTLGLFRQYRFYVDRFLEIGDPQTKIPSCTLDIQASELRYYGGQLSDTFDEDVSHVIMSQRDLSRLPLIQQMSRDRPRKAHVVTETWVSECIEAGTILKERNYGP</sequence>
<dbReference type="GO" id="GO:0003677">
    <property type="term" value="F:DNA binding"/>
    <property type="evidence" value="ECO:0007669"/>
    <property type="project" value="InterPro"/>
</dbReference>
<dbReference type="CDD" id="cd07968">
    <property type="entry name" value="OBF_DNA_ligase_IV"/>
    <property type="match status" value="1"/>
</dbReference>
<keyword evidence="12" id="KW-0460">Magnesium</keyword>
<organism evidence="19 20">
    <name type="scientific">Paramuricea clavata</name>
    <name type="common">Red gorgonian</name>
    <name type="synonym">Violescent sea-whip</name>
    <dbReference type="NCBI Taxonomy" id="317549"/>
    <lineage>
        <taxon>Eukaryota</taxon>
        <taxon>Metazoa</taxon>
        <taxon>Cnidaria</taxon>
        <taxon>Anthozoa</taxon>
        <taxon>Octocorallia</taxon>
        <taxon>Malacalcyonacea</taxon>
        <taxon>Plexauridae</taxon>
        <taxon>Paramuricea</taxon>
    </lineage>
</organism>
<dbReference type="SUPFAM" id="SSF56091">
    <property type="entry name" value="DNA ligase/mRNA capping enzyme, catalytic domain"/>
    <property type="match status" value="1"/>
</dbReference>
<dbReference type="Gene3D" id="3.40.50.10190">
    <property type="entry name" value="BRCT domain"/>
    <property type="match status" value="2"/>
</dbReference>
<evidence type="ECO:0000256" key="13">
    <source>
        <dbReference type="ARBA" id="ARBA00023172"/>
    </source>
</evidence>
<dbReference type="PANTHER" id="PTHR45997:SF1">
    <property type="entry name" value="DNA LIGASE 4"/>
    <property type="match status" value="1"/>
</dbReference>
<dbReference type="Pfam" id="PF01068">
    <property type="entry name" value="DNA_ligase_A_M"/>
    <property type="match status" value="1"/>
</dbReference>
<evidence type="ECO:0000256" key="8">
    <source>
        <dbReference type="ARBA" id="ARBA00022737"/>
    </source>
</evidence>
<evidence type="ECO:0000256" key="17">
    <source>
        <dbReference type="ARBA" id="ARBA00031942"/>
    </source>
</evidence>
<dbReference type="InterPro" id="IPR012310">
    <property type="entry name" value="DNA_ligase_ATP-dep_cent"/>
</dbReference>
<dbReference type="PROSITE" id="PS50172">
    <property type="entry name" value="BRCT"/>
    <property type="match status" value="2"/>
</dbReference>
<dbReference type="SUPFAM" id="SSF50249">
    <property type="entry name" value="Nucleic acid-binding proteins"/>
    <property type="match status" value="1"/>
</dbReference>
<dbReference type="Pfam" id="PF04679">
    <property type="entry name" value="DNA_ligase_A_C"/>
    <property type="match status" value="1"/>
</dbReference>
<keyword evidence="9" id="KW-0547">Nucleotide-binding</keyword>
<evidence type="ECO:0000256" key="1">
    <source>
        <dbReference type="ARBA" id="ARBA00001946"/>
    </source>
</evidence>